<dbReference type="AlphaFoldDB" id="A0A0Z8UPF7"/>
<feature type="domain" description="HTH gntR-type" evidence="4">
    <location>
        <begin position="8"/>
        <end position="76"/>
    </location>
</feature>
<sequence>MLVNEGQIPLYLQIKNNLKSQITSGFYSSGAKIPTEPELGEIFQVSRVTVRKAIAELVAEGYLVKKQGKGTFVNHKRVERKMSFVMGFEASCRENGMLPSSSILQIEVKSPSKEVADKLGITTLDRVIYIQRKRCADGVPIFLENNYFEYERFSFLVDSDLRGSLYDLCSKNEIYPKKLGQGSTLEIVTADSRLSGIMNVSVGTPFFYADIVIQEEDGTPVHVGHQLYLGEYYKFDM</sequence>
<organism evidence="5 8">
    <name type="scientific">Streptococcus suis</name>
    <dbReference type="NCBI Taxonomy" id="1307"/>
    <lineage>
        <taxon>Bacteria</taxon>
        <taxon>Bacillati</taxon>
        <taxon>Bacillota</taxon>
        <taxon>Bacilli</taxon>
        <taxon>Lactobacillales</taxon>
        <taxon>Streptococcaceae</taxon>
        <taxon>Streptococcus</taxon>
    </lineage>
</organism>
<evidence type="ECO:0000313" key="8">
    <source>
        <dbReference type="Proteomes" id="UP000073200"/>
    </source>
</evidence>
<dbReference type="SMART" id="SM00866">
    <property type="entry name" value="UTRA"/>
    <property type="match status" value="1"/>
</dbReference>
<dbReference type="Pfam" id="PF00392">
    <property type="entry name" value="GntR"/>
    <property type="match status" value="1"/>
</dbReference>
<dbReference type="SUPFAM" id="SSF46785">
    <property type="entry name" value="Winged helix' DNA-binding domain"/>
    <property type="match status" value="1"/>
</dbReference>
<dbReference type="EMBL" id="FIHG01000012">
    <property type="protein sequence ID" value="CYV09766.1"/>
    <property type="molecule type" value="Genomic_DNA"/>
</dbReference>
<evidence type="ECO:0000313" key="6">
    <source>
        <dbReference type="EMBL" id="CYX41433.1"/>
    </source>
</evidence>
<dbReference type="Pfam" id="PF07702">
    <property type="entry name" value="UTRA"/>
    <property type="match status" value="1"/>
</dbReference>
<dbReference type="SUPFAM" id="SSF64288">
    <property type="entry name" value="Chorismate lyase-like"/>
    <property type="match status" value="1"/>
</dbReference>
<dbReference type="InterPro" id="IPR036390">
    <property type="entry name" value="WH_DNA-bd_sf"/>
</dbReference>
<dbReference type="FunFam" id="1.10.10.10:FF:000079">
    <property type="entry name" value="GntR family transcriptional regulator"/>
    <property type="match status" value="1"/>
</dbReference>
<dbReference type="Gene3D" id="1.10.10.10">
    <property type="entry name" value="Winged helix-like DNA-binding domain superfamily/Winged helix DNA-binding domain"/>
    <property type="match status" value="1"/>
</dbReference>
<dbReference type="GO" id="GO:0003677">
    <property type="term" value="F:DNA binding"/>
    <property type="evidence" value="ECO:0007669"/>
    <property type="project" value="UniProtKB-KW"/>
</dbReference>
<dbReference type="InterPro" id="IPR011663">
    <property type="entry name" value="UTRA"/>
</dbReference>
<dbReference type="CDD" id="cd07377">
    <property type="entry name" value="WHTH_GntR"/>
    <property type="match status" value="1"/>
</dbReference>
<keyword evidence="1" id="KW-0805">Transcription regulation</keyword>
<dbReference type="InterPro" id="IPR050679">
    <property type="entry name" value="Bact_HTH_transcr_reg"/>
</dbReference>
<reference evidence="7 8" key="1">
    <citation type="submission" date="2016-02" db="EMBL/GenBank/DDBJ databases">
        <authorList>
            <consortium name="Pathogen Informatics"/>
        </authorList>
    </citation>
    <scope>NUCLEOTIDE SEQUENCE [LARGE SCALE GENOMIC DNA]</scope>
    <source>
        <strain evidence="5 8">LSS59</strain>
        <strain evidence="6 7">SS975</strain>
    </source>
</reference>
<accession>A0A0Z8UPF7</accession>
<dbReference type="InterPro" id="IPR000524">
    <property type="entry name" value="Tscrpt_reg_HTH_GntR"/>
</dbReference>
<dbReference type="InterPro" id="IPR036388">
    <property type="entry name" value="WH-like_DNA-bd_sf"/>
</dbReference>
<gene>
    <name evidence="5" type="primary">yurK</name>
    <name evidence="5" type="ORF">ERS132421_01782</name>
    <name evidence="6" type="ORF">ERS132521_00939</name>
</gene>
<name>A0A0Z8UPF7_STRSU</name>
<dbReference type="Proteomes" id="UP000073200">
    <property type="component" value="Unassembled WGS sequence"/>
</dbReference>
<dbReference type="Gene3D" id="3.40.1410.10">
    <property type="entry name" value="Chorismate lyase-like"/>
    <property type="match status" value="1"/>
</dbReference>
<evidence type="ECO:0000256" key="1">
    <source>
        <dbReference type="ARBA" id="ARBA00023015"/>
    </source>
</evidence>
<dbReference type="EMBL" id="FILL01000007">
    <property type="protein sequence ID" value="CYX41433.1"/>
    <property type="molecule type" value="Genomic_DNA"/>
</dbReference>
<evidence type="ECO:0000256" key="3">
    <source>
        <dbReference type="ARBA" id="ARBA00023163"/>
    </source>
</evidence>
<dbReference type="InterPro" id="IPR028978">
    <property type="entry name" value="Chorismate_lyase_/UTRA_dom_sf"/>
</dbReference>
<evidence type="ECO:0000313" key="5">
    <source>
        <dbReference type="EMBL" id="CYV09766.1"/>
    </source>
</evidence>
<dbReference type="SMART" id="SM00345">
    <property type="entry name" value="HTH_GNTR"/>
    <property type="match status" value="1"/>
</dbReference>
<keyword evidence="3" id="KW-0804">Transcription</keyword>
<proteinExistence type="predicted"/>
<evidence type="ECO:0000313" key="7">
    <source>
        <dbReference type="Proteomes" id="UP000072353"/>
    </source>
</evidence>
<dbReference type="GO" id="GO:0003700">
    <property type="term" value="F:DNA-binding transcription factor activity"/>
    <property type="evidence" value="ECO:0007669"/>
    <property type="project" value="InterPro"/>
</dbReference>
<dbReference type="RefSeq" id="WP_044669351.1">
    <property type="nucleotide sequence ID" value="NZ_CEGO01000012.1"/>
</dbReference>
<dbReference type="PRINTS" id="PR00035">
    <property type="entry name" value="HTHGNTR"/>
</dbReference>
<evidence type="ECO:0000259" key="4">
    <source>
        <dbReference type="PROSITE" id="PS50949"/>
    </source>
</evidence>
<dbReference type="PANTHER" id="PTHR44846:SF1">
    <property type="entry name" value="MANNOSYL-D-GLYCERATE TRANSPORT_METABOLISM SYSTEM REPRESSOR MNGR-RELATED"/>
    <property type="match status" value="1"/>
</dbReference>
<dbReference type="Proteomes" id="UP000072353">
    <property type="component" value="Unassembled WGS sequence"/>
</dbReference>
<dbReference type="PANTHER" id="PTHR44846">
    <property type="entry name" value="MANNOSYL-D-GLYCERATE TRANSPORT/METABOLISM SYSTEM REPRESSOR MNGR-RELATED"/>
    <property type="match status" value="1"/>
</dbReference>
<dbReference type="PROSITE" id="PS50949">
    <property type="entry name" value="HTH_GNTR"/>
    <property type="match status" value="1"/>
</dbReference>
<keyword evidence="2" id="KW-0238">DNA-binding</keyword>
<dbReference type="GO" id="GO:0045892">
    <property type="term" value="P:negative regulation of DNA-templated transcription"/>
    <property type="evidence" value="ECO:0007669"/>
    <property type="project" value="TreeGrafter"/>
</dbReference>
<evidence type="ECO:0000256" key="2">
    <source>
        <dbReference type="ARBA" id="ARBA00023125"/>
    </source>
</evidence>
<protein>
    <submittedName>
        <fullName evidence="5">GntR family transcriptional regulator</fullName>
    </submittedName>
</protein>